<dbReference type="InterPro" id="IPR022782">
    <property type="entry name" value="AIP3-like_C"/>
</dbReference>
<dbReference type="GeneID" id="11494325"/>
<keyword evidence="5" id="KW-1185">Reference proteome</keyword>
<dbReference type="STRING" id="1071378.G0WGY8"/>
<dbReference type="GO" id="GO:0007118">
    <property type="term" value="P:budding cell apical bud growth"/>
    <property type="evidence" value="ECO:0007669"/>
    <property type="project" value="EnsemblFungi"/>
</dbReference>
<dbReference type="EMBL" id="HE580276">
    <property type="protein sequence ID" value="CCD27066.1"/>
    <property type="molecule type" value="Genomic_DNA"/>
</dbReference>
<evidence type="ECO:0000256" key="1">
    <source>
        <dbReference type="ARBA" id="ARBA00023054"/>
    </source>
</evidence>
<accession>G0WGY8</accession>
<dbReference type="GO" id="GO:0099503">
    <property type="term" value="C:secretory vesicle"/>
    <property type="evidence" value="ECO:0007669"/>
    <property type="project" value="EnsemblFungi"/>
</dbReference>
<keyword evidence="1" id="KW-0175">Coiled coil</keyword>
<organism evidence="4 5">
    <name type="scientific">Naumovozyma dairenensis (strain ATCC 10597 / BCRC 20456 / CBS 421 / NBRC 0211 / NRRL Y-12639)</name>
    <name type="common">Saccharomyces dairenensis</name>
    <dbReference type="NCBI Taxonomy" id="1071378"/>
    <lineage>
        <taxon>Eukaryota</taxon>
        <taxon>Fungi</taxon>
        <taxon>Dikarya</taxon>
        <taxon>Ascomycota</taxon>
        <taxon>Saccharomycotina</taxon>
        <taxon>Saccharomycetes</taxon>
        <taxon>Saccharomycetales</taxon>
        <taxon>Saccharomycetaceae</taxon>
        <taxon>Naumovozyma</taxon>
    </lineage>
</organism>
<reference evidence="4 5" key="1">
    <citation type="journal article" date="2011" name="Proc. Natl. Acad. Sci. U.S.A.">
        <title>Evolutionary erosion of yeast sex chromosomes by mating-type switching accidents.</title>
        <authorList>
            <person name="Gordon J.L."/>
            <person name="Armisen D."/>
            <person name="Proux-Wera E."/>
            <person name="Oheigeartaigh S.S."/>
            <person name="Byrne K.P."/>
            <person name="Wolfe K.H."/>
        </authorList>
    </citation>
    <scope>NUCLEOTIDE SEQUENCE [LARGE SCALE GENOMIC DNA]</scope>
    <source>
        <strain evidence="5">ATCC 10597 / BCRC 20456 / CBS 421 / NBRC 0211 / NRRL Y-12639</strain>
    </source>
</reference>
<dbReference type="OrthoDB" id="783096at2759"/>
<dbReference type="GO" id="GO:0000131">
    <property type="term" value="C:incipient cellular bud site"/>
    <property type="evidence" value="ECO:0007669"/>
    <property type="project" value="EnsemblFungi"/>
</dbReference>
<dbReference type="InterPro" id="IPR005613">
    <property type="entry name" value="AIP3_C"/>
</dbReference>
<dbReference type="Proteomes" id="UP000000689">
    <property type="component" value="Chromosome 10"/>
</dbReference>
<dbReference type="RefSeq" id="XP_003672309.1">
    <property type="nucleotide sequence ID" value="XM_003672261.1"/>
</dbReference>
<dbReference type="GO" id="GO:0043332">
    <property type="term" value="C:mating projection tip"/>
    <property type="evidence" value="ECO:0007669"/>
    <property type="project" value="EnsemblFungi"/>
</dbReference>
<dbReference type="PANTHER" id="PTHR22741">
    <property type="entry name" value="P140CAP/SNIP-RELATED"/>
    <property type="match status" value="1"/>
</dbReference>
<evidence type="ECO:0000256" key="2">
    <source>
        <dbReference type="SAM" id="MobiDB-lite"/>
    </source>
</evidence>
<sequence>MSEKSRRSSSNVSLKSSSSSIETTVTKLLISTKHLLHALTQWSKGAATGRDVSDAYVQLGNDFKVVSKFFAHAKVDTSDLGDVPTDLRRVLEVTLREPACDETLNKHLPSIREIIVTLLDKLKVKQTILKDMKHEQFMRIRHQQTTSTSSNTSLATASTSPSISDGIAVTNATSENKQRIPDVMIEKVSTDISKKVPDVNDETIRVDNGNEIKSNLLPKLRNSQNEEALEQLKKGNNLQRRASKRFSAYQMAKLANQSTTEAAAAAALASVDNPIPQLAESMNSSCINSTANPVEAMSETDNPETINKADASPHMNSNSVNALPVNASGDKPDGDMVTLFLTLKDKTKKCITTLPRNMNSLRLLFVERFAYSPGGNAFPDIYMKDTQHDIFYELDEQNLNDLKDGSIIKLLLPSTSSLDSSLSTSSMDEIRVFIKEELARNQKCLLDALQKSDNVPSKDSTGEVKAVSESSSIAPVYTRELDNAKGNKIKHDLAIIKQIHNVNRNDFTKAIEDILEKITKFKSMSFNTKTSANRVYMDKSQNELGEVSDSLLSRVDDLQDIIEVIRKDVADRGAKPSKKKLESVQQELLDANNDMKKMEQFIAIEKPHWKKIWETELDKVCEEQQFLTLQEELVLDLKEDLGKASETFTLINLCCEEQEKNPTRTKTNPILPILKPGTFTEVRNQLLVDVLSITPDHESRLEAIGKAEKLWQKEREYRAGDEFQDELGDFVEKSALKKSGGVEEVERLREQKNRENLRANFNGML</sequence>
<dbReference type="eggNOG" id="ENOG502QS95">
    <property type="taxonomic scope" value="Eukaryota"/>
</dbReference>
<dbReference type="FunFam" id="1.20.58.1540:FF:000003">
    <property type="entry name" value="Bud site selection protein"/>
    <property type="match status" value="1"/>
</dbReference>
<dbReference type="Pfam" id="PF03915">
    <property type="entry name" value="AIP3"/>
    <property type="match status" value="1"/>
</dbReference>
<feature type="region of interest" description="Disordered" evidence="2">
    <location>
        <begin position="141"/>
        <end position="175"/>
    </location>
</feature>
<dbReference type="PANTHER" id="PTHR22741:SF10">
    <property type="entry name" value="COILED-COIL DOMAIN-CONTAINING PROTEIN CG32809"/>
    <property type="match status" value="1"/>
</dbReference>
<dbReference type="InterPro" id="IPR051825">
    <property type="entry name" value="SRCIN1"/>
</dbReference>
<dbReference type="GO" id="GO:0071474">
    <property type="term" value="P:cellular hyperosmotic response"/>
    <property type="evidence" value="ECO:0007669"/>
    <property type="project" value="EnsemblFungi"/>
</dbReference>
<dbReference type="HOGENOM" id="CLU_005287_0_0_1"/>
<dbReference type="GO" id="GO:0051017">
    <property type="term" value="P:actin filament bundle assembly"/>
    <property type="evidence" value="ECO:0007669"/>
    <property type="project" value="EnsemblFungi"/>
</dbReference>
<dbReference type="Gene3D" id="1.20.58.1540">
    <property type="entry name" value="Actin interacting protein 3, C-terminal domain"/>
    <property type="match status" value="1"/>
</dbReference>
<dbReference type="GO" id="GO:0008047">
    <property type="term" value="F:enzyme activator activity"/>
    <property type="evidence" value="ECO:0007669"/>
    <property type="project" value="EnsemblFungi"/>
</dbReference>
<name>G0WGY8_NAUDC</name>
<dbReference type="GO" id="GO:0005816">
    <property type="term" value="C:spindle pole body"/>
    <property type="evidence" value="ECO:0007669"/>
    <property type="project" value="EnsemblFungi"/>
</dbReference>
<feature type="domain" description="Actin interacting protein 3 C-terminal" evidence="3">
    <location>
        <begin position="340"/>
        <end position="754"/>
    </location>
</feature>
<dbReference type="SMART" id="SM00806">
    <property type="entry name" value="AIP3"/>
    <property type="match status" value="1"/>
</dbReference>
<evidence type="ECO:0000313" key="5">
    <source>
        <dbReference type="Proteomes" id="UP000000689"/>
    </source>
</evidence>
<dbReference type="Pfam" id="PF23153">
    <property type="entry name" value="Aip3p_Bud6_N"/>
    <property type="match status" value="1"/>
</dbReference>
<dbReference type="GO" id="GO:0007121">
    <property type="term" value="P:bipolar cellular bud site selection"/>
    <property type="evidence" value="ECO:0007669"/>
    <property type="project" value="EnsemblFungi"/>
</dbReference>
<proteinExistence type="predicted"/>
<dbReference type="AlphaFoldDB" id="G0WGY8"/>
<dbReference type="GO" id="GO:0007124">
    <property type="term" value="P:pseudohyphal growth"/>
    <property type="evidence" value="ECO:0007669"/>
    <property type="project" value="EnsemblFungi"/>
</dbReference>
<dbReference type="GO" id="GO:0005519">
    <property type="term" value="F:cytoskeletal regulatory protein binding"/>
    <property type="evidence" value="ECO:0007669"/>
    <property type="project" value="EnsemblFungi"/>
</dbReference>
<dbReference type="GO" id="GO:0090338">
    <property type="term" value="P:positive regulation of formin-nucleated actin cable assembly"/>
    <property type="evidence" value="ECO:0007669"/>
    <property type="project" value="EnsemblFungi"/>
</dbReference>
<feature type="compositionally biased region" description="Low complexity" evidence="2">
    <location>
        <begin position="145"/>
        <end position="164"/>
    </location>
</feature>
<dbReference type="GO" id="GO:0005935">
    <property type="term" value="C:cellular bud neck"/>
    <property type="evidence" value="ECO:0007669"/>
    <property type="project" value="EnsemblFungi"/>
</dbReference>
<dbReference type="GO" id="GO:0051127">
    <property type="term" value="P:positive regulation of actin nucleation"/>
    <property type="evidence" value="ECO:0007669"/>
    <property type="project" value="EnsemblFungi"/>
</dbReference>
<gene>
    <name evidence="4" type="primary">NDAI0J01740</name>
    <name evidence="4" type="ordered locus">NDAI_0J01740</name>
</gene>
<evidence type="ECO:0000259" key="3">
    <source>
        <dbReference type="SMART" id="SM00806"/>
    </source>
</evidence>
<dbReference type="GO" id="GO:0030953">
    <property type="term" value="P:astral microtubule organization"/>
    <property type="evidence" value="ECO:0007669"/>
    <property type="project" value="EnsemblFungi"/>
</dbReference>
<dbReference type="GO" id="GO:0032880">
    <property type="term" value="P:regulation of protein localization"/>
    <property type="evidence" value="ECO:0007669"/>
    <property type="project" value="EnsemblFungi"/>
</dbReference>
<protein>
    <recommendedName>
        <fullName evidence="3">Actin interacting protein 3 C-terminal domain-containing protein</fullName>
    </recommendedName>
</protein>
<dbReference type="OMA" id="WSRKQAS"/>
<dbReference type="KEGG" id="ndi:NDAI_0J01740"/>
<dbReference type="GO" id="GO:0003779">
    <property type="term" value="F:actin binding"/>
    <property type="evidence" value="ECO:0007669"/>
    <property type="project" value="EnsemblFungi"/>
</dbReference>
<dbReference type="GO" id="GO:0000133">
    <property type="term" value="C:polarisome"/>
    <property type="evidence" value="ECO:0007669"/>
    <property type="project" value="EnsemblFungi"/>
</dbReference>
<evidence type="ECO:0000313" key="4">
    <source>
        <dbReference type="EMBL" id="CCD27066.1"/>
    </source>
</evidence>
<dbReference type="InterPro" id="IPR056279">
    <property type="entry name" value="Aip3p_Bud6_N"/>
</dbReference>
<dbReference type="GO" id="GO:0005934">
    <property type="term" value="C:cellular bud tip"/>
    <property type="evidence" value="ECO:0007669"/>
    <property type="project" value="EnsemblFungi"/>
</dbReference>